<name>A0A1H8RYG0_9FIRM</name>
<evidence type="ECO:0000313" key="2">
    <source>
        <dbReference type="Proteomes" id="UP000198847"/>
    </source>
</evidence>
<gene>
    <name evidence="1" type="ORF">SAMN04490178_104114</name>
</gene>
<dbReference type="AlphaFoldDB" id="A0A1H8RYG0"/>
<dbReference type="RefSeq" id="WP_091744448.1">
    <property type="nucleotide sequence ID" value="NZ_FODY01000004.1"/>
</dbReference>
<accession>A0A1H8RYG0</accession>
<sequence>MNDAALQVKWQDYLFLTEEMKKFLQKNELDMFLSLLDQREAIQKEIQAAKEDHPFYVSTEGRALLCNIQQANQAMMMSFQMVFNGLRKRENISNAYEGMVSVTGTFLNRNT</sequence>
<keyword evidence="2" id="KW-1185">Reference proteome</keyword>
<evidence type="ECO:0000313" key="1">
    <source>
        <dbReference type="EMBL" id="SEO70973.1"/>
    </source>
</evidence>
<dbReference type="EMBL" id="FODY01000004">
    <property type="protein sequence ID" value="SEO70973.1"/>
    <property type="molecule type" value="Genomic_DNA"/>
</dbReference>
<organism evidence="1 2">
    <name type="scientific">Propionispora vibrioides</name>
    <dbReference type="NCBI Taxonomy" id="112903"/>
    <lineage>
        <taxon>Bacteria</taxon>
        <taxon>Bacillati</taxon>
        <taxon>Bacillota</taxon>
        <taxon>Negativicutes</taxon>
        <taxon>Selenomonadales</taxon>
        <taxon>Sporomusaceae</taxon>
        <taxon>Propionispora</taxon>
    </lineage>
</organism>
<reference evidence="1 2" key="1">
    <citation type="submission" date="2016-10" db="EMBL/GenBank/DDBJ databases">
        <authorList>
            <person name="de Groot N.N."/>
        </authorList>
    </citation>
    <scope>NUCLEOTIDE SEQUENCE [LARGE SCALE GENOMIC DNA]</scope>
    <source>
        <strain evidence="1 2">DSM 13305</strain>
    </source>
</reference>
<dbReference type="OrthoDB" id="1682824at2"/>
<proteinExistence type="predicted"/>
<dbReference type="Proteomes" id="UP000198847">
    <property type="component" value="Unassembled WGS sequence"/>
</dbReference>
<protein>
    <recommendedName>
        <fullName evidence="3">FlgN protein</fullName>
    </recommendedName>
</protein>
<evidence type="ECO:0008006" key="3">
    <source>
        <dbReference type="Google" id="ProtNLM"/>
    </source>
</evidence>
<dbReference type="STRING" id="112903.SAMN04490178_104114"/>